<reference evidence="1" key="1">
    <citation type="submission" date="2014-09" db="EMBL/GenBank/DDBJ databases">
        <authorList>
            <person name="Magalhaes I.L.F."/>
            <person name="Oliveira U."/>
            <person name="Santos F.R."/>
            <person name="Vidigal T.H.D.A."/>
            <person name="Brescovit A.D."/>
            <person name="Santos A.J."/>
        </authorList>
    </citation>
    <scope>NUCLEOTIDE SEQUENCE</scope>
    <source>
        <tissue evidence="1">Shoot tissue taken approximately 20 cm above the soil surface</tissue>
    </source>
</reference>
<accession>A0A0A9CFI1</accession>
<evidence type="ECO:0000313" key="1">
    <source>
        <dbReference type="EMBL" id="JAD73213.1"/>
    </source>
</evidence>
<dbReference type="AlphaFoldDB" id="A0A0A9CFI1"/>
<organism evidence="1">
    <name type="scientific">Arundo donax</name>
    <name type="common">Giant reed</name>
    <name type="synonym">Donax arundinaceus</name>
    <dbReference type="NCBI Taxonomy" id="35708"/>
    <lineage>
        <taxon>Eukaryota</taxon>
        <taxon>Viridiplantae</taxon>
        <taxon>Streptophyta</taxon>
        <taxon>Embryophyta</taxon>
        <taxon>Tracheophyta</taxon>
        <taxon>Spermatophyta</taxon>
        <taxon>Magnoliopsida</taxon>
        <taxon>Liliopsida</taxon>
        <taxon>Poales</taxon>
        <taxon>Poaceae</taxon>
        <taxon>PACMAD clade</taxon>
        <taxon>Arundinoideae</taxon>
        <taxon>Arundineae</taxon>
        <taxon>Arundo</taxon>
    </lineage>
</organism>
<proteinExistence type="predicted"/>
<protein>
    <submittedName>
        <fullName evidence="1">Uncharacterized protein</fullName>
    </submittedName>
</protein>
<name>A0A0A9CFI1_ARUDO</name>
<sequence>MVRLGSSSSACGVPRSILLATVGLLGTQLKRRCSLFSRSIGVSTEPLCPHADTVSFYQECWIKDLLLSPALE</sequence>
<reference evidence="1" key="2">
    <citation type="journal article" date="2015" name="Data Brief">
        <title>Shoot transcriptome of the giant reed, Arundo donax.</title>
        <authorList>
            <person name="Barrero R.A."/>
            <person name="Guerrero F.D."/>
            <person name="Moolhuijzen P."/>
            <person name="Goolsby J.A."/>
            <person name="Tidwell J."/>
            <person name="Bellgard S.E."/>
            <person name="Bellgard M.I."/>
        </authorList>
    </citation>
    <scope>NUCLEOTIDE SEQUENCE</scope>
    <source>
        <tissue evidence="1">Shoot tissue taken approximately 20 cm above the soil surface</tissue>
    </source>
</reference>
<dbReference type="EMBL" id="GBRH01224682">
    <property type="protein sequence ID" value="JAD73213.1"/>
    <property type="molecule type" value="Transcribed_RNA"/>
</dbReference>